<dbReference type="InterPro" id="IPR029058">
    <property type="entry name" value="AB_hydrolase_fold"/>
</dbReference>
<dbReference type="InterPro" id="IPR021440">
    <property type="entry name" value="DUF3089"/>
</dbReference>
<organism evidence="1 2">
    <name type="scientific">Aureimonas glaciei</name>
    <dbReference type="NCBI Taxonomy" id="1776957"/>
    <lineage>
        <taxon>Bacteria</taxon>
        <taxon>Pseudomonadati</taxon>
        <taxon>Pseudomonadota</taxon>
        <taxon>Alphaproteobacteria</taxon>
        <taxon>Hyphomicrobiales</taxon>
        <taxon>Aurantimonadaceae</taxon>
        <taxon>Aureimonas</taxon>
    </lineage>
</organism>
<proteinExistence type="predicted"/>
<evidence type="ECO:0000313" key="1">
    <source>
        <dbReference type="EMBL" id="GGD19364.1"/>
    </source>
</evidence>
<comment type="caution">
    <text evidence="1">The sequence shown here is derived from an EMBL/GenBank/DDBJ whole genome shotgun (WGS) entry which is preliminary data.</text>
</comment>
<dbReference type="Pfam" id="PF11288">
    <property type="entry name" value="DUF3089"/>
    <property type="match status" value="1"/>
</dbReference>
<reference evidence="1" key="2">
    <citation type="submission" date="2020-09" db="EMBL/GenBank/DDBJ databases">
        <authorList>
            <person name="Sun Q."/>
            <person name="Zhou Y."/>
        </authorList>
    </citation>
    <scope>NUCLEOTIDE SEQUENCE</scope>
    <source>
        <strain evidence="1">CGMCC 1.15493</strain>
    </source>
</reference>
<evidence type="ECO:0008006" key="3">
    <source>
        <dbReference type="Google" id="ProtNLM"/>
    </source>
</evidence>
<protein>
    <recommendedName>
        <fullName evidence="3">DUF3089 domain-containing protein</fullName>
    </recommendedName>
</protein>
<reference evidence="1" key="1">
    <citation type="journal article" date="2014" name="Int. J. Syst. Evol. Microbiol.">
        <title>Complete genome sequence of Corynebacterium casei LMG S-19264T (=DSM 44701T), isolated from a smear-ripened cheese.</title>
        <authorList>
            <consortium name="US DOE Joint Genome Institute (JGI-PGF)"/>
            <person name="Walter F."/>
            <person name="Albersmeier A."/>
            <person name="Kalinowski J."/>
            <person name="Ruckert C."/>
        </authorList>
    </citation>
    <scope>NUCLEOTIDE SEQUENCE</scope>
    <source>
        <strain evidence="1">CGMCC 1.15493</strain>
    </source>
</reference>
<dbReference type="EMBL" id="BMJJ01000004">
    <property type="protein sequence ID" value="GGD19364.1"/>
    <property type="molecule type" value="Genomic_DNA"/>
</dbReference>
<accession>A0A916XYC3</accession>
<name>A0A916XYC3_9HYPH</name>
<keyword evidence="2" id="KW-1185">Reference proteome</keyword>
<gene>
    <name evidence="1" type="ORF">GCM10011335_22840</name>
</gene>
<dbReference type="AlphaFoldDB" id="A0A916XYC3"/>
<dbReference type="RefSeq" id="WP_188850714.1">
    <property type="nucleotide sequence ID" value="NZ_BMJJ01000004.1"/>
</dbReference>
<dbReference type="SUPFAM" id="SSF53474">
    <property type="entry name" value="alpha/beta-Hydrolases"/>
    <property type="match status" value="1"/>
</dbReference>
<dbReference type="Proteomes" id="UP000613160">
    <property type="component" value="Unassembled WGS sequence"/>
</dbReference>
<evidence type="ECO:0000313" key="2">
    <source>
        <dbReference type="Proteomes" id="UP000613160"/>
    </source>
</evidence>
<sequence>MQHPSVHGSSRRRTSALAGILLAGLLVLVGCPAQDADSADLPPPEQAVIPPAPDYAEPTSWLARPEDPDRFAVDVIWVYPTVLFDKSGWLMDITRPDLVAGAELSVSTEARVFSGQANVYAPLYRQMNLSGFGLTETQRDKLVAYGEDDVRRALQYYFEHDNKGRPFILAAHSQGSLALTELVLHHWGKIGVERQLVAGYLLGWSITTGDLASNPAVTLCFAPHQTGCFVTYNSVAPGRQAEAPTILPGAQLVNPLTWTRGTAPAPASLNLGSTFFDLGGTSKTLPGFASAEIVDGGLAVVAEDPSLLKQDFFPPGVYHSFDYSLFFENLRANVAQRIQAHLDRP</sequence>